<proteinExistence type="predicted"/>
<organism evidence="2 3">
    <name type="scientific">Pythium oligandrum</name>
    <name type="common">Mycoparasitic fungus</name>
    <dbReference type="NCBI Taxonomy" id="41045"/>
    <lineage>
        <taxon>Eukaryota</taxon>
        <taxon>Sar</taxon>
        <taxon>Stramenopiles</taxon>
        <taxon>Oomycota</taxon>
        <taxon>Peronosporomycetes</taxon>
        <taxon>Pythiales</taxon>
        <taxon>Pythiaceae</taxon>
        <taxon>Pythium</taxon>
    </lineage>
</organism>
<reference evidence="2" key="1">
    <citation type="submission" date="2019-03" db="EMBL/GenBank/DDBJ databases">
        <title>Long read genome sequence of the mycoparasitic Pythium oligandrum ATCC 38472 isolated from sugarbeet rhizosphere.</title>
        <authorList>
            <person name="Gaulin E."/>
        </authorList>
    </citation>
    <scope>NUCLEOTIDE SEQUENCE</scope>
    <source>
        <strain evidence="2">ATCC 38472_TT</strain>
    </source>
</reference>
<keyword evidence="1" id="KW-0732">Signal</keyword>
<gene>
    <name evidence="2" type="ORF">Poli38472_014880</name>
</gene>
<evidence type="ECO:0000313" key="3">
    <source>
        <dbReference type="Proteomes" id="UP000794436"/>
    </source>
</evidence>
<sequence>MKYSIALAASLAALVSTIEPISANSVAISSDAKLPSPTEALDTVKNIDLPKGITLSGTVEPIQAPASIKDAGTDAKNKKESDITDNQIAIANDKQDHQDHQEWLGSLGGWGGFGPYRFGYSCGGLGGWAYPLGYWNAFGAGLYGGGCGLGLAWGGLYYC</sequence>
<dbReference type="Proteomes" id="UP000794436">
    <property type="component" value="Unassembled WGS sequence"/>
</dbReference>
<keyword evidence="3" id="KW-1185">Reference proteome</keyword>
<comment type="caution">
    <text evidence="2">The sequence shown here is derived from an EMBL/GenBank/DDBJ whole genome shotgun (WGS) entry which is preliminary data.</text>
</comment>
<accession>A0A8K1CQM3</accession>
<evidence type="ECO:0000256" key="1">
    <source>
        <dbReference type="SAM" id="SignalP"/>
    </source>
</evidence>
<feature type="chain" id="PRO_5035436661" description="Glycine-rich protein" evidence="1">
    <location>
        <begin position="24"/>
        <end position="159"/>
    </location>
</feature>
<dbReference type="EMBL" id="SPLM01000015">
    <property type="protein sequence ID" value="TMW66578.1"/>
    <property type="molecule type" value="Genomic_DNA"/>
</dbReference>
<name>A0A8K1CQM3_PYTOL</name>
<evidence type="ECO:0008006" key="4">
    <source>
        <dbReference type="Google" id="ProtNLM"/>
    </source>
</evidence>
<feature type="signal peptide" evidence="1">
    <location>
        <begin position="1"/>
        <end position="23"/>
    </location>
</feature>
<dbReference type="AlphaFoldDB" id="A0A8K1CQM3"/>
<evidence type="ECO:0000313" key="2">
    <source>
        <dbReference type="EMBL" id="TMW66578.1"/>
    </source>
</evidence>
<dbReference type="OrthoDB" id="122289at2759"/>
<protein>
    <recommendedName>
        <fullName evidence="4">Glycine-rich protein</fullName>
    </recommendedName>
</protein>